<organism evidence="1 2">
    <name type="scientific">Acidihalobacter aeolianus</name>
    <dbReference type="NCBI Taxonomy" id="2792603"/>
    <lineage>
        <taxon>Bacteria</taxon>
        <taxon>Pseudomonadati</taxon>
        <taxon>Pseudomonadota</taxon>
        <taxon>Gammaproteobacteria</taxon>
        <taxon>Chromatiales</taxon>
        <taxon>Ectothiorhodospiraceae</taxon>
        <taxon>Acidihalobacter</taxon>
    </lineage>
</organism>
<evidence type="ECO:0000313" key="1">
    <source>
        <dbReference type="EMBL" id="AOV18712.1"/>
    </source>
</evidence>
<dbReference type="AlphaFoldDB" id="A0A1D8KCM1"/>
<dbReference type="Proteomes" id="UP000095342">
    <property type="component" value="Plasmid pAPV6"/>
</dbReference>
<protein>
    <submittedName>
        <fullName evidence="1">Uncharacterized protein</fullName>
    </submittedName>
</protein>
<accession>A0A1D8KCM1</accession>
<evidence type="ECO:0000313" key="2">
    <source>
        <dbReference type="Proteomes" id="UP000095342"/>
    </source>
</evidence>
<proteinExistence type="predicted"/>
<keyword evidence="1" id="KW-0614">Plasmid</keyword>
<keyword evidence="2" id="KW-1185">Reference proteome</keyword>
<dbReference type="KEGG" id="aaeo:BJI67_15825"/>
<reference evidence="1 2" key="1">
    <citation type="submission" date="2016-09" db="EMBL/GenBank/DDBJ databases">
        <title>Acidihalobacter prosperus V6 (DSM14174).</title>
        <authorList>
            <person name="Khaleque H.N."/>
            <person name="Ramsay J.P."/>
            <person name="Murphy R.J.T."/>
            <person name="Kaksonen A.H."/>
            <person name="Boxall N.J."/>
            <person name="Watkin E.L.J."/>
        </authorList>
    </citation>
    <scope>NUCLEOTIDE SEQUENCE [LARGE SCALE GENOMIC DNA]</scope>
    <source>
        <strain evidence="1 2">V6</strain>
        <plasmid evidence="2">papv6</plasmid>
    </source>
</reference>
<gene>
    <name evidence="1" type="ORF">BJI67_15825</name>
</gene>
<dbReference type="EMBL" id="CP017449">
    <property type="protein sequence ID" value="AOV18712.1"/>
    <property type="molecule type" value="Genomic_DNA"/>
</dbReference>
<geneLocation type="plasmid" evidence="2">
    <name>papv6</name>
</geneLocation>
<sequence>MGDQVFWGGMSNTQLHTASKPPGYLRGKETEKKRKGYVEMQNGADLFFLPNGKAWWLKMLEQIRYFDTPGAKPSLDIIEELIRSDPDADRRKAFDLVTTISTVALFNADLTVPVLPFQRFMERFTSSPVAKQVLQIPRTELTQSWAW</sequence>
<name>A0A1D8KCM1_9GAMM</name>